<organism evidence="8 9">
    <name type="scientific">Methylophilus aquaticus</name>
    <dbReference type="NCBI Taxonomy" id="1971610"/>
    <lineage>
        <taxon>Bacteria</taxon>
        <taxon>Pseudomonadati</taxon>
        <taxon>Pseudomonadota</taxon>
        <taxon>Betaproteobacteria</taxon>
        <taxon>Nitrosomonadales</taxon>
        <taxon>Methylophilaceae</taxon>
        <taxon>Methylophilus</taxon>
    </lineage>
</organism>
<dbReference type="InterPro" id="IPR051906">
    <property type="entry name" value="TolC-like"/>
</dbReference>
<keyword evidence="9" id="KW-1185">Reference proteome</keyword>
<accession>A0ABT9JQR1</accession>
<dbReference type="PANTHER" id="PTHR30026:SF20">
    <property type="entry name" value="OUTER MEMBRANE PROTEIN TOLC"/>
    <property type="match status" value="1"/>
</dbReference>
<protein>
    <submittedName>
        <fullName evidence="8">TolC family outer membrane protein</fullName>
    </submittedName>
</protein>
<dbReference type="RefSeq" id="WP_306388599.1">
    <property type="nucleotide sequence ID" value="NZ_JAVCAP010000004.1"/>
</dbReference>
<dbReference type="SUPFAM" id="SSF56954">
    <property type="entry name" value="Outer membrane efflux proteins (OEP)"/>
    <property type="match status" value="1"/>
</dbReference>
<dbReference type="PANTHER" id="PTHR30026">
    <property type="entry name" value="OUTER MEMBRANE PROTEIN TOLC"/>
    <property type="match status" value="1"/>
</dbReference>
<evidence type="ECO:0000256" key="1">
    <source>
        <dbReference type="ARBA" id="ARBA00004442"/>
    </source>
</evidence>
<reference evidence="9" key="1">
    <citation type="journal article" date="2019" name="Int. J. Syst. Evol. Microbiol.">
        <title>The Global Catalogue of Microorganisms (GCM) 10K type strain sequencing project: providing services to taxonomists for standard genome sequencing and annotation.</title>
        <authorList>
            <consortium name="The Broad Institute Genomics Platform"/>
            <consortium name="The Broad Institute Genome Sequencing Center for Infectious Disease"/>
            <person name="Wu L."/>
            <person name="Ma J."/>
        </authorList>
    </citation>
    <scope>NUCLEOTIDE SEQUENCE [LARGE SCALE GENOMIC DNA]</scope>
    <source>
        <strain evidence="9">VKM B-3159</strain>
    </source>
</reference>
<dbReference type="Proteomes" id="UP001225906">
    <property type="component" value="Unassembled WGS sequence"/>
</dbReference>
<evidence type="ECO:0000313" key="8">
    <source>
        <dbReference type="EMBL" id="MDP8566899.1"/>
    </source>
</evidence>
<keyword evidence="3" id="KW-0813">Transport</keyword>
<dbReference type="Gene3D" id="1.20.1600.10">
    <property type="entry name" value="Outer membrane efflux proteins (OEP)"/>
    <property type="match status" value="1"/>
</dbReference>
<dbReference type="NCBIfam" id="TIGR01844">
    <property type="entry name" value="type_I_sec_TolC"/>
    <property type="match status" value="1"/>
</dbReference>
<keyword evidence="6" id="KW-0472">Membrane</keyword>
<evidence type="ECO:0000313" key="9">
    <source>
        <dbReference type="Proteomes" id="UP001225906"/>
    </source>
</evidence>
<comment type="caution">
    <text evidence="8">The sequence shown here is derived from an EMBL/GenBank/DDBJ whole genome shotgun (WGS) entry which is preliminary data.</text>
</comment>
<comment type="similarity">
    <text evidence="2">Belongs to the outer membrane factor (OMF) (TC 1.B.17) family.</text>
</comment>
<gene>
    <name evidence="8" type="ORF">Q9291_03455</name>
</gene>
<dbReference type="Pfam" id="PF02321">
    <property type="entry name" value="OEP"/>
    <property type="match status" value="2"/>
</dbReference>
<evidence type="ECO:0000256" key="5">
    <source>
        <dbReference type="ARBA" id="ARBA00022692"/>
    </source>
</evidence>
<evidence type="ECO:0000256" key="4">
    <source>
        <dbReference type="ARBA" id="ARBA00022452"/>
    </source>
</evidence>
<evidence type="ECO:0000256" key="7">
    <source>
        <dbReference type="ARBA" id="ARBA00023237"/>
    </source>
</evidence>
<evidence type="ECO:0000256" key="2">
    <source>
        <dbReference type="ARBA" id="ARBA00007613"/>
    </source>
</evidence>
<dbReference type="InterPro" id="IPR010130">
    <property type="entry name" value="T1SS_OMP_TolC"/>
</dbReference>
<comment type="subcellular location">
    <subcellularLocation>
        <location evidence="1">Cell outer membrane</location>
    </subcellularLocation>
</comment>
<name>A0ABT9JQR1_9PROT</name>
<keyword evidence="4" id="KW-1134">Transmembrane beta strand</keyword>
<keyword evidence="5" id="KW-0812">Transmembrane</keyword>
<keyword evidence="7" id="KW-0998">Cell outer membrane</keyword>
<evidence type="ECO:0000256" key="6">
    <source>
        <dbReference type="ARBA" id="ARBA00023136"/>
    </source>
</evidence>
<sequence length="454" mass="50054">MRGGRQYSNVWWLFVLGLSAVCGGSALCQAQEDLNGLYALAVTHNADYRAALANTEAEREELAKARALFYPKVQLGLTKGRGNTDRTTQTTLGAINSELNYALENYSLSVKQPLFNKETLAIYGGAKSYVSAQESLLEQENAKLILKLVSVYLETLYAQDRVVLQQRKLEAVSQQLLQAEQRYTRGSGTVVEVSEAQSNLDVARVEQIQASNDLLSSQQSLQMLTGASHSLSADLVVDGLTSLSPTEHGLDTWLDLARQHHPELAAALQTIEVAKKDIEKKQAGHYPTLDLVGVRSLSENDSNNTLGSRFDTTTIALQMNVPLFAGGYVSANVRQSANRLIASEETMIAKAREIEFNVRKYFQGMQAQQQSVKAYQQAVQSATVALDGTQKGFQAGFKTNHEVLDAQQKLFTNQLSLTRAYYSLISDWVNLQFSSGLLTLDTLNRVSQLFIVKK</sequence>
<dbReference type="EMBL" id="JAVCAP010000004">
    <property type="protein sequence ID" value="MDP8566899.1"/>
    <property type="molecule type" value="Genomic_DNA"/>
</dbReference>
<proteinExistence type="inferred from homology"/>
<dbReference type="InterPro" id="IPR003423">
    <property type="entry name" value="OMP_efflux"/>
</dbReference>
<evidence type="ECO:0000256" key="3">
    <source>
        <dbReference type="ARBA" id="ARBA00022448"/>
    </source>
</evidence>